<comment type="caution">
    <text evidence="1">The sequence shown here is derived from an EMBL/GenBank/DDBJ whole genome shotgun (WGS) entry which is preliminary data.</text>
</comment>
<protein>
    <submittedName>
        <fullName evidence="1">Uncharacterized protein</fullName>
    </submittedName>
</protein>
<reference evidence="1" key="1">
    <citation type="submission" date="2022-08" db="EMBL/GenBank/DDBJ databases">
        <authorList>
            <consortium name="DOE Joint Genome Institute"/>
            <person name="Min B."/>
            <person name="Riley R."/>
            <person name="Sierra-Patev S."/>
            <person name="Naranjo-Ortiz M."/>
            <person name="Looney B."/>
            <person name="Konkel Z."/>
            <person name="Slot J.C."/>
            <person name="Sakamoto Y."/>
            <person name="Steenwyk J.L."/>
            <person name="Rokas A."/>
            <person name="Carro J."/>
            <person name="Camarero S."/>
            <person name="Ferreira P."/>
            <person name="Molpeceres G."/>
            <person name="Ruiz-Duenas F.J."/>
            <person name="Serrano A."/>
            <person name="Henrissat B."/>
            <person name="Drula E."/>
            <person name="Hughes K.W."/>
            <person name="Mata J.L."/>
            <person name="Ishikawa N.K."/>
            <person name="Vargas-Isla R."/>
            <person name="Ushijima S."/>
            <person name="Smith C.A."/>
            <person name="Ahrendt S."/>
            <person name="Andreopoulos W."/>
            <person name="He G."/>
            <person name="Labutti K."/>
            <person name="Lipzen A."/>
            <person name="Ng V."/>
            <person name="Sandor L."/>
            <person name="Barry K."/>
            <person name="Martinez A.T."/>
            <person name="Xiao Y."/>
            <person name="Gibbons J.G."/>
            <person name="Terashima K."/>
            <person name="Hibbett D.S."/>
            <person name="Grigoriev I.V."/>
        </authorList>
    </citation>
    <scope>NUCLEOTIDE SEQUENCE</scope>
    <source>
        <strain evidence="1">TFB9207</strain>
    </source>
</reference>
<evidence type="ECO:0000313" key="1">
    <source>
        <dbReference type="EMBL" id="KAJ3837118.1"/>
    </source>
</evidence>
<dbReference type="EMBL" id="MU806269">
    <property type="protein sequence ID" value="KAJ3837118.1"/>
    <property type="molecule type" value="Genomic_DNA"/>
</dbReference>
<organism evidence="1 2">
    <name type="scientific">Lentinula raphanica</name>
    <dbReference type="NCBI Taxonomy" id="153919"/>
    <lineage>
        <taxon>Eukaryota</taxon>
        <taxon>Fungi</taxon>
        <taxon>Dikarya</taxon>
        <taxon>Basidiomycota</taxon>
        <taxon>Agaricomycotina</taxon>
        <taxon>Agaricomycetes</taxon>
        <taxon>Agaricomycetidae</taxon>
        <taxon>Agaricales</taxon>
        <taxon>Marasmiineae</taxon>
        <taxon>Omphalotaceae</taxon>
        <taxon>Lentinula</taxon>
    </lineage>
</organism>
<name>A0AA38P6R0_9AGAR</name>
<dbReference type="Proteomes" id="UP001163846">
    <property type="component" value="Unassembled WGS sequence"/>
</dbReference>
<gene>
    <name evidence="1" type="ORF">F5878DRAFT_230723</name>
</gene>
<proteinExistence type="predicted"/>
<evidence type="ECO:0000313" key="2">
    <source>
        <dbReference type="Proteomes" id="UP001163846"/>
    </source>
</evidence>
<keyword evidence="2" id="KW-1185">Reference proteome</keyword>
<dbReference type="AlphaFoldDB" id="A0AA38P6R0"/>
<accession>A0AA38P6R0</accession>
<sequence>MHPCISSSLLMGFQLRRSMFVSLKLLLSFLMIPMISSTRCELFRQAKSLPMYFCHTSSTPTGFQPWGSMFMNPKPLVSLLILSQVPMDSSTRRGSHETALTFMITTKAPLQILHITPSTPSRLDGGLPMSPKYLHQLQRNKPSLTSTPIISFTSNTKRKRTNFMMNLQVYHQLLGVRRTIAAKSTKPPNRTG</sequence>